<dbReference type="KEGG" id="dmt:DESME_14195"/>
<evidence type="ECO:0000256" key="2">
    <source>
        <dbReference type="SAM" id="Phobius"/>
    </source>
</evidence>
<evidence type="ECO:0000259" key="3">
    <source>
        <dbReference type="Pfam" id="PF02026"/>
    </source>
</evidence>
<dbReference type="Pfam" id="PF02026">
    <property type="entry name" value="RyR"/>
    <property type="match status" value="1"/>
</dbReference>
<keyword evidence="1" id="KW-0175">Coiled coil</keyword>
<proteinExistence type="predicted"/>
<dbReference type="eggNOG" id="COG1226">
    <property type="taxonomic scope" value="Bacteria"/>
</dbReference>
<dbReference type="EMBL" id="CP007032">
    <property type="protein sequence ID" value="AHF08678.1"/>
    <property type="molecule type" value="Genomic_DNA"/>
</dbReference>
<dbReference type="InterPro" id="IPR003032">
    <property type="entry name" value="Ryanodine_rcpt"/>
</dbReference>
<keyword evidence="2" id="KW-0812">Transmembrane</keyword>
<keyword evidence="2" id="KW-0472">Membrane</keyword>
<dbReference type="HOGENOM" id="CLU_610830_0_0_9"/>
<evidence type="ECO:0000313" key="5">
    <source>
        <dbReference type="Proteomes" id="UP000010847"/>
    </source>
</evidence>
<feature type="transmembrane region" description="Helical" evidence="2">
    <location>
        <begin position="7"/>
        <end position="27"/>
    </location>
</feature>
<dbReference type="Gene3D" id="6.20.350.10">
    <property type="match status" value="1"/>
</dbReference>
<accession>W0EGQ9</accession>
<protein>
    <recommendedName>
        <fullName evidence="3">Ryanodine receptor Ryr domain-containing protein</fullName>
    </recommendedName>
</protein>
<name>W0EGQ9_9FIRM</name>
<gene>
    <name evidence="4" type="ORF">DESME_14195</name>
</gene>
<sequence length="535" mass="62451">MRKSNKLISIIKKILLVIPFIIGFIGYMPLYNNNISWAAYSALRLYQFNTDLNDINVFVEVARWLSPIATIGIVVTVFKSVRDFLELQFRTKRADSCAVYGSSIYATVLKKELGKRAVKIDNNISLRASKQILMFDNDNETIEFYNANLSNPRMNQKIYLHLNNVIRDNLQNENIHVFNLPENCARIYWRDHPIDAPCKIVIIGFGEYGQSLFTHGFVQNTFSVETGVEYHIFGDFNAFKALHYQLGRISNIDKHNPNGDAIFYHNDAWYEDLELLKEANRVILCDQSNKNIEILSQLISLCPVKEIHIKSDSDDFIQTLFCKPKDVDKPKIVSFGSPKDICSPEIVMNEELLKRAKRIHAIYLKSNICNKKASPGCTYLSDENDRCRNKNKCTNKKKDTNQNECSTWNTLNAFQRYSNISQADHIEVKLRLLGLTEKDYRIDDLCKEEADFRAKLKEKLEKELKNLTQEKKEVLSEIEHIRWCKYHYLHNWEYDKDRSDPERKHNCLVPYKELSEDDMNKDQSVYTLIPEILWP</sequence>
<feature type="domain" description="Ryanodine receptor Ryr" evidence="3">
    <location>
        <begin position="464"/>
        <end position="523"/>
    </location>
</feature>
<keyword evidence="2" id="KW-1133">Transmembrane helix</keyword>
<organism evidence="4 5">
    <name type="scientific">Desulfitobacterium metallireducens DSM 15288</name>
    <dbReference type="NCBI Taxonomy" id="871968"/>
    <lineage>
        <taxon>Bacteria</taxon>
        <taxon>Bacillati</taxon>
        <taxon>Bacillota</taxon>
        <taxon>Clostridia</taxon>
        <taxon>Eubacteriales</taxon>
        <taxon>Desulfitobacteriaceae</taxon>
        <taxon>Desulfitobacterium</taxon>
    </lineage>
</organism>
<reference evidence="4 5" key="1">
    <citation type="submission" date="2013-12" db="EMBL/GenBank/DDBJ databases">
        <authorList>
            <consortium name="DOE Joint Genome Institute"/>
            <person name="Smidt H."/>
            <person name="Huntemann M."/>
            <person name="Han J."/>
            <person name="Chen A."/>
            <person name="Kyrpides N."/>
            <person name="Mavromatis K."/>
            <person name="Markowitz V."/>
            <person name="Palaniappan K."/>
            <person name="Ivanova N."/>
            <person name="Schaumberg A."/>
            <person name="Pati A."/>
            <person name="Liolios K."/>
            <person name="Nordberg H.P."/>
            <person name="Cantor M.N."/>
            <person name="Hua S.X."/>
            <person name="Woyke T."/>
        </authorList>
    </citation>
    <scope>NUCLEOTIDE SEQUENCE [LARGE SCALE GENOMIC DNA]</scope>
    <source>
        <strain evidence="5">DSM 15288</strain>
    </source>
</reference>
<evidence type="ECO:0000313" key="4">
    <source>
        <dbReference type="EMBL" id="AHF08678.1"/>
    </source>
</evidence>
<dbReference type="Proteomes" id="UP000010847">
    <property type="component" value="Chromosome"/>
</dbReference>
<evidence type="ECO:0000256" key="1">
    <source>
        <dbReference type="SAM" id="Coils"/>
    </source>
</evidence>
<dbReference type="AlphaFoldDB" id="W0EGQ9"/>
<dbReference type="STRING" id="871968.DESME_14195"/>
<keyword evidence="5" id="KW-1185">Reference proteome</keyword>
<feature type="coiled-coil region" evidence="1">
    <location>
        <begin position="450"/>
        <end position="477"/>
    </location>
</feature>
<dbReference type="OrthoDB" id="89777at2"/>